<accession>A0A7W4PLI5</accession>
<dbReference type="CDD" id="cd07822">
    <property type="entry name" value="SRPBCC_4"/>
    <property type="match status" value="1"/>
</dbReference>
<dbReference type="SUPFAM" id="SSF55961">
    <property type="entry name" value="Bet v1-like"/>
    <property type="match status" value="1"/>
</dbReference>
<evidence type="ECO:0000313" key="2">
    <source>
        <dbReference type="Proteomes" id="UP000578030"/>
    </source>
</evidence>
<gene>
    <name evidence="1" type="ORF">HLH28_03625</name>
</gene>
<dbReference type="AlphaFoldDB" id="A0A7W4PLI5"/>
<evidence type="ECO:0000313" key="1">
    <source>
        <dbReference type="EMBL" id="MBB2200679.1"/>
    </source>
</evidence>
<keyword evidence="2" id="KW-1185">Reference proteome</keyword>
<reference evidence="1 2" key="1">
    <citation type="submission" date="2020-04" db="EMBL/GenBank/DDBJ databases">
        <title>Description of novel Gluconacetobacter.</title>
        <authorList>
            <person name="Sombolestani A."/>
        </authorList>
    </citation>
    <scope>NUCLEOTIDE SEQUENCE [LARGE SCALE GENOMIC DNA]</scope>
    <source>
        <strain evidence="1 2">LMG 27802</strain>
    </source>
</reference>
<sequence>MLICAAAGALAGGLLLAGVRGPRRDVATDIDIAASPERVWAVLTDMASYPAWNPFIRQMTGSLRAGGRLTIRLAAGGTDAPRDQMVFSPHVIAVRPPRRLQWIGRLWGLPGLFTGEHVFILHPTDHGTRLEQNERFSGLLLWVYDVNPLHAAFQRMNAALKAEAERP</sequence>
<dbReference type="Gene3D" id="3.30.530.20">
    <property type="match status" value="1"/>
</dbReference>
<dbReference type="Proteomes" id="UP000578030">
    <property type="component" value="Unassembled WGS sequence"/>
</dbReference>
<dbReference type="PANTHER" id="PTHR36166:SF1">
    <property type="entry name" value="SRPBCC DOMAIN-CONTAINING PROTEIN"/>
    <property type="match status" value="1"/>
</dbReference>
<dbReference type="EMBL" id="JABEQM010000002">
    <property type="protein sequence ID" value="MBB2200679.1"/>
    <property type="molecule type" value="Genomic_DNA"/>
</dbReference>
<dbReference type="Pfam" id="PF10604">
    <property type="entry name" value="Polyketide_cyc2"/>
    <property type="match status" value="1"/>
</dbReference>
<dbReference type="RefSeq" id="WP_182954562.1">
    <property type="nucleotide sequence ID" value="NZ_JABEQM010000002.1"/>
</dbReference>
<proteinExistence type="predicted"/>
<name>A0A7W4PLI5_9PROT</name>
<comment type="caution">
    <text evidence="1">The sequence shown here is derived from an EMBL/GenBank/DDBJ whole genome shotgun (WGS) entry which is preliminary data.</text>
</comment>
<dbReference type="PANTHER" id="PTHR36166">
    <property type="entry name" value="CHROMOSOME 9, WHOLE GENOME SHOTGUN SEQUENCE"/>
    <property type="match status" value="1"/>
</dbReference>
<dbReference type="InterPro" id="IPR023393">
    <property type="entry name" value="START-like_dom_sf"/>
</dbReference>
<organism evidence="1 2">
    <name type="scientific">Gluconacetobacter tumulisoli</name>
    <dbReference type="NCBI Taxonomy" id="1286189"/>
    <lineage>
        <taxon>Bacteria</taxon>
        <taxon>Pseudomonadati</taxon>
        <taxon>Pseudomonadota</taxon>
        <taxon>Alphaproteobacteria</taxon>
        <taxon>Acetobacterales</taxon>
        <taxon>Acetobacteraceae</taxon>
        <taxon>Gluconacetobacter</taxon>
    </lineage>
</organism>
<protein>
    <submittedName>
        <fullName evidence="1">SRPBCC domain-containing protein</fullName>
    </submittedName>
</protein>
<dbReference type="InterPro" id="IPR019587">
    <property type="entry name" value="Polyketide_cyclase/dehydratase"/>
</dbReference>